<keyword evidence="9" id="KW-1185">Reference proteome</keyword>
<dbReference type="EMBL" id="NQWI01000101">
    <property type="protein sequence ID" value="PDW01894.1"/>
    <property type="molecule type" value="Genomic_DNA"/>
</dbReference>
<protein>
    <submittedName>
        <fullName evidence="8">Coenzyme A pyrophosphatase</fullName>
    </submittedName>
</protein>
<name>A0A2A6RFI5_9CHLR</name>
<dbReference type="PROSITE" id="PS51462">
    <property type="entry name" value="NUDIX"/>
    <property type="match status" value="1"/>
</dbReference>
<comment type="caution">
    <text evidence="8">The sequence shown here is derived from an EMBL/GenBank/DDBJ whole genome shotgun (WGS) entry which is preliminary data.</text>
</comment>
<dbReference type="Pfam" id="PF00293">
    <property type="entry name" value="NUDIX"/>
    <property type="match status" value="1"/>
</dbReference>
<evidence type="ECO:0000256" key="6">
    <source>
        <dbReference type="ARBA" id="ARBA00023211"/>
    </source>
</evidence>
<dbReference type="PANTHER" id="PTHR12992:SF11">
    <property type="entry name" value="MITOCHONDRIAL COENZYME A DIPHOSPHATASE NUDT8"/>
    <property type="match status" value="1"/>
</dbReference>
<keyword evidence="3" id="KW-0479">Metal-binding</keyword>
<dbReference type="SUPFAM" id="SSF55811">
    <property type="entry name" value="Nudix"/>
    <property type="match status" value="1"/>
</dbReference>
<dbReference type="AlphaFoldDB" id="A0A2A6RFI5"/>
<proteinExistence type="predicted"/>
<evidence type="ECO:0000256" key="4">
    <source>
        <dbReference type="ARBA" id="ARBA00022801"/>
    </source>
</evidence>
<evidence type="ECO:0000313" key="8">
    <source>
        <dbReference type="EMBL" id="PDW01894.1"/>
    </source>
</evidence>
<dbReference type="InterPro" id="IPR045121">
    <property type="entry name" value="CoAse"/>
</dbReference>
<dbReference type="GO" id="GO:0010945">
    <property type="term" value="F:coenzyme A diphosphatase activity"/>
    <property type="evidence" value="ECO:0007669"/>
    <property type="project" value="InterPro"/>
</dbReference>
<evidence type="ECO:0000256" key="5">
    <source>
        <dbReference type="ARBA" id="ARBA00022842"/>
    </source>
</evidence>
<evidence type="ECO:0000256" key="2">
    <source>
        <dbReference type="ARBA" id="ARBA00001946"/>
    </source>
</evidence>
<dbReference type="PANTHER" id="PTHR12992">
    <property type="entry name" value="NUDIX HYDROLASE"/>
    <property type="match status" value="1"/>
</dbReference>
<dbReference type="Proteomes" id="UP000220527">
    <property type="component" value="Unassembled WGS sequence"/>
</dbReference>
<dbReference type="Gene3D" id="3.90.79.10">
    <property type="entry name" value="Nucleoside Triphosphate Pyrophosphohydrolase"/>
    <property type="match status" value="1"/>
</dbReference>
<dbReference type="InterPro" id="IPR000086">
    <property type="entry name" value="NUDIX_hydrolase_dom"/>
</dbReference>
<evidence type="ECO:0000256" key="1">
    <source>
        <dbReference type="ARBA" id="ARBA00001936"/>
    </source>
</evidence>
<dbReference type="InterPro" id="IPR015797">
    <property type="entry name" value="NUDIX_hydrolase-like_dom_sf"/>
</dbReference>
<evidence type="ECO:0000259" key="7">
    <source>
        <dbReference type="PROSITE" id="PS51462"/>
    </source>
</evidence>
<accession>A0A2A6RFI5</accession>
<comment type="cofactor">
    <cofactor evidence="2">
        <name>Mg(2+)</name>
        <dbReference type="ChEBI" id="CHEBI:18420"/>
    </cofactor>
</comment>
<gene>
    <name evidence="8" type="ORF">CJ255_16790</name>
</gene>
<keyword evidence="5" id="KW-0460">Magnesium</keyword>
<reference evidence="9" key="1">
    <citation type="submission" date="2017-08" db="EMBL/GenBank/DDBJ databases">
        <authorList>
            <person name="Grouzdev D.S."/>
            <person name="Gaisin V.A."/>
            <person name="Rysina M.S."/>
            <person name="Gorlenko V.M."/>
        </authorList>
    </citation>
    <scope>NUCLEOTIDE SEQUENCE [LARGE SCALE GENOMIC DNA]</scope>
    <source>
        <strain evidence="9">Kir15-3F</strain>
    </source>
</reference>
<keyword evidence="6" id="KW-0464">Manganese</keyword>
<keyword evidence="4" id="KW-0378">Hydrolase</keyword>
<evidence type="ECO:0000256" key="3">
    <source>
        <dbReference type="ARBA" id="ARBA00022723"/>
    </source>
</evidence>
<dbReference type="CDD" id="cd03426">
    <property type="entry name" value="NUDIX_CoAse_Nudt7"/>
    <property type="match status" value="1"/>
</dbReference>
<dbReference type="GO" id="GO:0046872">
    <property type="term" value="F:metal ion binding"/>
    <property type="evidence" value="ECO:0007669"/>
    <property type="project" value="UniProtKB-KW"/>
</dbReference>
<comment type="cofactor">
    <cofactor evidence="1">
        <name>Mn(2+)</name>
        <dbReference type="ChEBI" id="CHEBI:29035"/>
    </cofactor>
</comment>
<sequence length="222" mass="24416">MSTLAHTSLLVRQIAALRAAMAHPTPLKVEEVLIFRNLAGQPMRPMQPPPGVAPRTAAVLLLFYPRDDELWIPLTLRSARLTTHRGEVSLPGGGCDQHDDGPVATALREAWEELAISPDCVEVLGTLTSFYIAPSNNCLTPVVGLNRGQPTIRPDPHEVEAAFSVPLRRLLDPQTVAEEVWELHGQQMRVPFFLLEGHKVWGATALLLSELVVRLRRVGLSV</sequence>
<dbReference type="OrthoDB" id="9802805at2"/>
<feature type="domain" description="Nudix hydrolase" evidence="7">
    <location>
        <begin position="54"/>
        <end position="188"/>
    </location>
</feature>
<evidence type="ECO:0000313" key="9">
    <source>
        <dbReference type="Proteomes" id="UP000220527"/>
    </source>
</evidence>
<organism evidence="8 9">
    <name type="scientific">Candidatus Viridilinea mediisalina</name>
    <dbReference type="NCBI Taxonomy" id="2024553"/>
    <lineage>
        <taxon>Bacteria</taxon>
        <taxon>Bacillati</taxon>
        <taxon>Chloroflexota</taxon>
        <taxon>Chloroflexia</taxon>
        <taxon>Chloroflexales</taxon>
        <taxon>Chloroflexineae</taxon>
        <taxon>Oscillochloridaceae</taxon>
        <taxon>Candidatus Viridilinea</taxon>
    </lineage>
</organism>